<proteinExistence type="predicted"/>
<sequence length="386" mass="42863">MDHSVLANSIRHNGIGHHPLGAGSYYFKDNLVGWLCDRVGEAQIRIFIGAQPNSSPHMGNICNIATAFALGQQLQTAGKVVCVCFDVVDTAPTPELDGNQQIDGVTYQRSLRWSQADQVHLGQFKEILAEFSRTSGVAFAVRKQAEILASTVALEHLRNIISHRAQLGALLSPTTGHIGIHAACPVDACGLSDKGGIRNRYLENDNILFHCPVHGDFAISLRDPQQAARLELNTPMPNLLRNLLFGTDPAAHWIQVIGADYAGFYQEQLLWRPIGAGDIRLEKLPLIVYSPQILDWSGVKLSKSLYVEPSAYSYLRGTNLEYMLSYELLRASGLTLEHIYRVGYHWIDQPRKLFRAYSIYHLHDLLTAAKDNAKLSPLEDTEKNDG</sequence>
<dbReference type="SUPFAM" id="SSF52374">
    <property type="entry name" value="Nucleotidylyl transferase"/>
    <property type="match status" value="1"/>
</dbReference>
<keyword evidence="2" id="KW-1185">Reference proteome</keyword>
<dbReference type="EMBL" id="MU863880">
    <property type="protein sequence ID" value="KAK4204691.1"/>
    <property type="molecule type" value="Genomic_DNA"/>
</dbReference>
<comment type="caution">
    <text evidence="1">The sequence shown here is derived from an EMBL/GenBank/DDBJ whole genome shotgun (WGS) entry which is preliminary data.</text>
</comment>
<gene>
    <name evidence="1" type="ORF">QBC40DRAFT_272215</name>
</gene>
<dbReference type="AlphaFoldDB" id="A0AAN6XS22"/>
<organism evidence="1 2">
    <name type="scientific">Triangularia verruculosa</name>
    <dbReference type="NCBI Taxonomy" id="2587418"/>
    <lineage>
        <taxon>Eukaryota</taxon>
        <taxon>Fungi</taxon>
        <taxon>Dikarya</taxon>
        <taxon>Ascomycota</taxon>
        <taxon>Pezizomycotina</taxon>
        <taxon>Sordariomycetes</taxon>
        <taxon>Sordariomycetidae</taxon>
        <taxon>Sordariales</taxon>
        <taxon>Podosporaceae</taxon>
        <taxon>Triangularia</taxon>
    </lineage>
</organism>
<evidence type="ECO:0000313" key="1">
    <source>
        <dbReference type="EMBL" id="KAK4204691.1"/>
    </source>
</evidence>
<reference evidence="1" key="1">
    <citation type="journal article" date="2023" name="Mol. Phylogenet. Evol.">
        <title>Genome-scale phylogeny and comparative genomics of the fungal order Sordariales.</title>
        <authorList>
            <person name="Hensen N."/>
            <person name="Bonometti L."/>
            <person name="Westerberg I."/>
            <person name="Brannstrom I.O."/>
            <person name="Guillou S."/>
            <person name="Cros-Aarteil S."/>
            <person name="Calhoun S."/>
            <person name="Haridas S."/>
            <person name="Kuo A."/>
            <person name="Mondo S."/>
            <person name="Pangilinan J."/>
            <person name="Riley R."/>
            <person name="LaButti K."/>
            <person name="Andreopoulos B."/>
            <person name="Lipzen A."/>
            <person name="Chen C."/>
            <person name="Yan M."/>
            <person name="Daum C."/>
            <person name="Ng V."/>
            <person name="Clum A."/>
            <person name="Steindorff A."/>
            <person name="Ohm R.A."/>
            <person name="Martin F."/>
            <person name="Silar P."/>
            <person name="Natvig D.O."/>
            <person name="Lalanne C."/>
            <person name="Gautier V."/>
            <person name="Ament-Velasquez S.L."/>
            <person name="Kruys A."/>
            <person name="Hutchinson M.I."/>
            <person name="Powell A.J."/>
            <person name="Barry K."/>
            <person name="Miller A.N."/>
            <person name="Grigoriev I.V."/>
            <person name="Debuchy R."/>
            <person name="Gladieux P."/>
            <person name="Hiltunen Thoren M."/>
            <person name="Johannesson H."/>
        </authorList>
    </citation>
    <scope>NUCLEOTIDE SEQUENCE</scope>
    <source>
        <strain evidence="1">CBS 315.58</strain>
    </source>
</reference>
<protein>
    <recommendedName>
        <fullName evidence="3">Lysine--tRNA ligase</fullName>
    </recommendedName>
</protein>
<name>A0AAN6XS22_9PEZI</name>
<accession>A0AAN6XS22</accession>
<evidence type="ECO:0000313" key="2">
    <source>
        <dbReference type="Proteomes" id="UP001303160"/>
    </source>
</evidence>
<reference evidence="1" key="2">
    <citation type="submission" date="2023-05" db="EMBL/GenBank/DDBJ databases">
        <authorList>
            <consortium name="Lawrence Berkeley National Laboratory"/>
            <person name="Steindorff A."/>
            <person name="Hensen N."/>
            <person name="Bonometti L."/>
            <person name="Westerberg I."/>
            <person name="Brannstrom I.O."/>
            <person name="Guillou S."/>
            <person name="Cros-Aarteil S."/>
            <person name="Calhoun S."/>
            <person name="Haridas S."/>
            <person name="Kuo A."/>
            <person name="Mondo S."/>
            <person name="Pangilinan J."/>
            <person name="Riley R."/>
            <person name="Labutti K."/>
            <person name="Andreopoulos B."/>
            <person name="Lipzen A."/>
            <person name="Chen C."/>
            <person name="Yanf M."/>
            <person name="Daum C."/>
            <person name="Ng V."/>
            <person name="Clum A."/>
            <person name="Ohm R."/>
            <person name="Martin F."/>
            <person name="Silar P."/>
            <person name="Natvig D."/>
            <person name="Lalanne C."/>
            <person name="Gautier V."/>
            <person name="Ament-Velasquez S.L."/>
            <person name="Kruys A."/>
            <person name="Hutchinson M.I."/>
            <person name="Powell A.J."/>
            <person name="Barry K."/>
            <person name="Miller A.N."/>
            <person name="Grigoriev I.V."/>
            <person name="Debuchy R."/>
            <person name="Gladieux P."/>
            <person name="Thoren M.H."/>
            <person name="Johannesson H."/>
        </authorList>
    </citation>
    <scope>NUCLEOTIDE SEQUENCE</scope>
    <source>
        <strain evidence="1">CBS 315.58</strain>
    </source>
</reference>
<evidence type="ECO:0008006" key="3">
    <source>
        <dbReference type="Google" id="ProtNLM"/>
    </source>
</evidence>
<dbReference type="Proteomes" id="UP001303160">
    <property type="component" value="Unassembled WGS sequence"/>
</dbReference>